<evidence type="ECO:0000259" key="9">
    <source>
        <dbReference type="PROSITE" id="PS00715"/>
    </source>
</evidence>
<dbReference type="RefSeq" id="WP_201824435.1">
    <property type="nucleotide sequence ID" value="NZ_JAERRA010000001.1"/>
</dbReference>
<dbReference type="Pfam" id="PF04545">
    <property type="entry name" value="Sigma70_r4"/>
    <property type="match status" value="1"/>
</dbReference>
<dbReference type="PROSITE" id="PS00715">
    <property type="entry name" value="SIGMA70_1"/>
    <property type="match status" value="1"/>
</dbReference>
<dbReference type="GO" id="GO:0006352">
    <property type="term" value="P:DNA-templated transcription initiation"/>
    <property type="evidence" value="ECO:0007669"/>
    <property type="project" value="UniProtKB-UniRule"/>
</dbReference>
<evidence type="ECO:0000256" key="8">
    <source>
        <dbReference type="NCBIfam" id="TIGR02392"/>
    </source>
</evidence>
<comment type="function">
    <text evidence="7">Sigma factors are initiation factors that promote the attachment of RNA polymerase to specific initiation sites and are then released. This sigma factor is involved in regulation of expression of heat shock genes.</text>
</comment>
<feature type="domain" description="RNA polymerase sigma-70" evidence="10">
    <location>
        <begin position="280"/>
        <end position="306"/>
    </location>
</feature>
<dbReference type="PANTHER" id="PTHR30376:SF3">
    <property type="entry name" value="RNA POLYMERASE SIGMA FACTOR RPOH"/>
    <property type="match status" value="1"/>
</dbReference>
<dbReference type="HAMAP" id="MF_00961">
    <property type="entry name" value="Sigma70_RpoH"/>
    <property type="match status" value="1"/>
</dbReference>
<dbReference type="GO" id="GO:0016987">
    <property type="term" value="F:sigma factor activity"/>
    <property type="evidence" value="ECO:0007669"/>
    <property type="project" value="UniProtKB-UniRule"/>
</dbReference>
<sequence length="313" mass="34551">MNPLTPIPTSASAAALSLRDPWAMVPSLGNLEAYIRAVNQLPMLSAEEEQDCGRRLRDHGDLAAAGRLVLSHLRLVVSVSRQYLGYGLPQGDLIQEGNVGLMKAVKRYDPEQGVRLVSYALHWIKAEIHDYILRNWRLVKVATTKAQRKLFFNLRSIKQGLRARAELGDSHRQGLSEAEIDQVAETLQVKREDVIEMETRMAGGEVALEPSEGDEDGPAAPIAWLADEHSEPSRMLELAHRDHLASDGLREALSGLDARSRRIVESRWLHVADDGSGGATLHELAAEYGVSAERIRQIEVAALKKMRKALAGV</sequence>
<organism evidence="11 12">
    <name type="scientific">Aquariibacter lacus</name>
    <dbReference type="NCBI Taxonomy" id="2801332"/>
    <lineage>
        <taxon>Bacteria</taxon>
        <taxon>Pseudomonadati</taxon>
        <taxon>Pseudomonadota</taxon>
        <taxon>Betaproteobacteria</taxon>
        <taxon>Burkholderiales</taxon>
        <taxon>Sphaerotilaceae</taxon>
        <taxon>Aquariibacter</taxon>
    </lineage>
</organism>
<evidence type="ECO:0000256" key="4">
    <source>
        <dbReference type="ARBA" id="ARBA00023082"/>
    </source>
</evidence>
<dbReference type="GO" id="GO:0003677">
    <property type="term" value="F:DNA binding"/>
    <property type="evidence" value="ECO:0007669"/>
    <property type="project" value="UniProtKB-UniRule"/>
</dbReference>
<dbReference type="InterPro" id="IPR014284">
    <property type="entry name" value="RNA_pol_sigma-70_dom"/>
</dbReference>
<dbReference type="EMBL" id="JAERRA010000001">
    <property type="protein sequence ID" value="MBL0719210.1"/>
    <property type="molecule type" value="Genomic_DNA"/>
</dbReference>
<dbReference type="GO" id="GO:0005737">
    <property type="term" value="C:cytoplasm"/>
    <property type="evidence" value="ECO:0007669"/>
    <property type="project" value="UniProtKB-SubCell"/>
</dbReference>
<dbReference type="PANTHER" id="PTHR30376">
    <property type="entry name" value="SIGMA FACTOR RPOH HEAT SHOCK RELATED"/>
    <property type="match status" value="1"/>
</dbReference>
<dbReference type="NCBIfam" id="TIGR02392">
    <property type="entry name" value="rpoH_proteo"/>
    <property type="match status" value="1"/>
</dbReference>
<dbReference type="Gene3D" id="1.10.601.10">
    <property type="entry name" value="RNA Polymerase Primary Sigma Factor"/>
    <property type="match status" value="1"/>
</dbReference>
<dbReference type="InterPro" id="IPR013324">
    <property type="entry name" value="RNA_pol_sigma_r3/r4-like"/>
</dbReference>
<reference evidence="11 12" key="1">
    <citation type="submission" date="2021-01" db="EMBL/GenBank/DDBJ databases">
        <title>Piscinibacter sp. Jin2 Genome sequencing and assembly.</title>
        <authorList>
            <person name="Kim I."/>
        </authorList>
    </citation>
    <scope>NUCLEOTIDE SEQUENCE [LARGE SCALE GENOMIC DNA]</scope>
    <source>
        <strain evidence="11 12">Jin2</strain>
    </source>
</reference>
<dbReference type="Gene3D" id="1.10.10.10">
    <property type="entry name" value="Winged helix-like DNA-binding domain superfamily/Winged helix DNA-binding domain"/>
    <property type="match status" value="1"/>
</dbReference>
<dbReference type="PRINTS" id="PR00046">
    <property type="entry name" value="SIGMA70FCT"/>
</dbReference>
<comment type="caution">
    <text evidence="11">The sequence shown here is derived from an EMBL/GenBank/DDBJ whole genome shotgun (WGS) entry which is preliminary data.</text>
</comment>
<evidence type="ECO:0000256" key="3">
    <source>
        <dbReference type="ARBA" id="ARBA00023016"/>
    </source>
</evidence>
<comment type="subunit">
    <text evidence="7">Interacts with the RNA polymerase core enzyme.</text>
</comment>
<evidence type="ECO:0000256" key="6">
    <source>
        <dbReference type="ARBA" id="ARBA00023163"/>
    </source>
</evidence>
<dbReference type="InterPro" id="IPR007627">
    <property type="entry name" value="RNA_pol_sigma70_r2"/>
</dbReference>
<dbReference type="InterPro" id="IPR009042">
    <property type="entry name" value="RNA_pol_sigma70_r1_2"/>
</dbReference>
<dbReference type="InterPro" id="IPR012759">
    <property type="entry name" value="RNA_pol_sigma_RpoH_proteobac"/>
</dbReference>
<dbReference type="PROSITE" id="PS00716">
    <property type="entry name" value="SIGMA70_2"/>
    <property type="match status" value="1"/>
</dbReference>
<proteinExistence type="inferred from homology"/>
<evidence type="ECO:0000256" key="2">
    <source>
        <dbReference type="ARBA" id="ARBA00023015"/>
    </source>
</evidence>
<keyword evidence="12" id="KW-1185">Reference proteome</keyword>
<evidence type="ECO:0000256" key="7">
    <source>
        <dbReference type="HAMAP-Rule" id="MF_00961"/>
    </source>
</evidence>
<dbReference type="GO" id="GO:0009408">
    <property type="term" value="P:response to heat"/>
    <property type="evidence" value="ECO:0007669"/>
    <property type="project" value="UniProtKB-UniRule"/>
</dbReference>
<keyword evidence="5 7" id="KW-0238">DNA-binding</keyword>
<dbReference type="InterPro" id="IPR007630">
    <property type="entry name" value="RNA_pol_sigma70_r4"/>
</dbReference>
<dbReference type="Proteomes" id="UP000643207">
    <property type="component" value="Unassembled WGS sequence"/>
</dbReference>
<keyword evidence="6 7" id="KW-0804">Transcription</keyword>
<gene>
    <name evidence="7 11" type="primary">rpoH</name>
    <name evidence="11" type="ORF">JI742_04835</name>
</gene>
<dbReference type="SUPFAM" id="SSF88659">
    <property type="entry name" value="Sigma3 and sigma4 domains of RNA polymerase sigma factors"/>
    <property type="match status" value="1"/>
</dbReference>
<name>A0A9X0XGP4_9BURK</name>
<accession>A0A9X0XGP4</accession>
<dbReference type="InterPro" id="IPR050813">
    <property type="entry name" value="Sigma-70_Factor"/>
</dbReference>
<keyword evidence="2 7" id="KW-0805">Transcription regulation</keyword>
<dbReference type="AlphaFoldDB" id="A0A9X0XGP4"/>
<comment type="subcellular location">
    <subcellularLocation>
        <location evidence="7">Cytoplasm</location>
    </subcellularLocation>
</comment>
<feature type="DNA-binding region" description="H-T-H motif" evidence="7">
    <location>
        <begin position="281"/>
        <end position="300"/>
    </location>
</feature>
<comment type="similarity">
    <text evidence="7">Belongs to the sigma-70 factor family. RpoH subfamily.</text>
</comment>
<protein>
    <recommendedName>
        <fullName evidence="7 8">RNA polymerase sigma factor RpoH</fullName>
    </recommendedName>
    <alternativeName>
        <fullName evidence="7">RNA polymerase sigma-32 factor</fullName>
    </alternativeName>
</protein>
<evidence type="ECO:0000313" key="11">
    <source>
        <dbReference type="EMBL" id="MBL0719210.1"/>
    </source>
</evidence>
<dbReference type="FunFam" id="1.20.120.1810:FF:000001">
    <property type="entry name" value="RNA polymerase sigma factor RpoH"/>
    <property type="match status" value="1"/>
</dbReference>
<feature type="region of interest" description="Sigma-70 factor domain-2" evidence="7">
    <location>
        <begin position="68"/>
        <end position="137"/>
    </location>
</feature>
<dbReference type="InterPro" id="IPR013325">
    <property type="entry name" value="RNA_pol_sigma_r2"/>
</dbReference>
<evidence type="ECO:0000256" key="1">
    <source>
        <dbReference type="ARBA" id="ARBA00022490"/>
    </source>
</evidence>
<keyword evidence="4 7" id="KW-0731">Sigma factor</keyword>
<evidence type="ECO:0000259" key="10">
    <source>
        <dbReference type="PROSITE" id="PS00716"/>
    </source>
</evidence>
<keyword evidence="1 7" id="KW-0963">Cytoplasm</keyword>
<dbReference type="NCBIfam" id="TIGR02937">
    <property type="entry name" value="sigma70-ECF"/>
    <property type="match status" value="1"/>
</dbReference>
<dbReference type="SUPFAM" id="SSF88946">
    <property type="entry name" value="Sigma2 domain of RNA polymerase sigma factors"/>
    <property type="match status" value="1"/>
</dbReference>
<feature type="short sequence motif" description="Interaction with polymerase core subunit RpoC" evidence="7">
    <location>
        <begin position="92"/>
        <end position="95"/>
    </location>
</feature>
<dbReference type="InterPro" id="IPR000943">
    <property type="entry name" value="RNA_pol_sigma70"/>
</dbReference>
<dbReference type="InterPro" id="IPR036388">
    <property type="entry name" value="WH-like_DNA-bd_sf"/>
</dbReference>
<comment type="caution">
    <text evidence="7">Lacks conserved residue(s) required for the propagation of feature annotation.</text>
</comment>
<dbReference type="NCBIfam" id="NF005143">
    <property type="entry name" value="PRK06596.1"/>
    <property type="match status" value="1"/>
</dbReference>
<evidence type="ECO:0000313" key="12">
    <source>
        <dbReference type="Proteomes" id="UP000643207"/>
    </source>
</evidence>
<feature type="domain" description="RNA polymerase sigma-70" evidence="9">
    <location>
        <begin position="92"/>
        <end position="105"/>
    </location>
</feature>
<keyword evidence="3 7" id="KW-0346">Stress response</keyword>
<evidence type="ECO:0000256" key="5">
    <source>
        <dbReference type="ARBA" id="ARBA00023125"/>
    </source>
</evidence>
<dbReference type="Pfam" id="PF00140">
    <property type="entry name" value="Sigma70_r1_2"/>
    <property type="match status" value="1"/>
</dbReference>
<dbReference type="CDD" id="cd06171">
    <property type="entry name" value="Sigma70_r4"/>
    <property type="match status" value="1"/>
</dbReference>
<dbReference type="Pfam" id="PF04542">
    <property type="entry name" value="Sigma70_r2"/>
    <property type="match status" value="1"/>
</dbReference>